<dbReference type="Pfam" id="PF01535">
    <property type="entry name" value="PPR"/>
    <property type="match status" value="1"/>
</dbReference>
<dbReference type="FunFam" id="1.25.40.10:FF:000158">
    <property type="entry name" value="pentatricopeptide repeat-containing protein At2g33680"/>
    <property type="match status" value="1"/>
</dbReference>
<dbReference type="FunFam" id="1.25.40.10:FF:000227">
    <property type="entry name" value="Pentatricopeptide repeat-containing protein At3g13880"/>
    <property type="match status" value="1"/>
</dbReference>
<dbReference type="Pfam" id="PF13041">
    <property type="entry name" value="PPR_2"/>
    <property type="match status" value="2"/>
</dbReference>
<reference evidence="4" key="1">
    <citation type="journal article" date="2017" name="Nat. Commun.">
        <title>The asparagus genome sheds light on the origin and evolution of a young Y chromosome.</title>
        <authorList>
            <person name="Harkess A."/>
            <person name="Zhou J."/>
            <person name="Xu C."/>
            <person name="Bowers J.E."/>
            <person name="Van der Hulst R."/>
            <person name="Ayyampalayam S."/>
            <person name="Mercati F."/>
            <person name="Riccardi P."/>
            <person name="McKain M.R."/>
            <person name="Kakrana A."/>
            <person name="Tang H."/>
            <person name="Ray J."/>
            <person name="Groenendijk J."/>
            <person name="Arikit S."/>
            <person name="Mathioni S.M."/>
            <person name="Nakano M."/>
            <person name="Shan H."/>
            <person name="Telgmann-Rauber A."/>
            <person name="Kanno A."/>
            <person name="Yue Z."/>
            <person name="Chen H."/>
            <person name="Li W."/>
            <person name="Chen Y."/>
            <person name="Xu X."/>
            <person name="Zhang Y."/>
            <person name="Luo S."/>
            <person name="Chen H."/>
            <person name="Gao J."/>
            <person name="Mao Z."/>
            <person name="Pires J.C."/>
            <person name="Luo M."/>
            <person name="Kudrna D."/>
            <person name="Wing R.A."/>
            <person name="Meyers B.C."/>
            <person name="Yi K."/>
            <person name="Kong H."/>
            <person name="Lavrijsen P."/>
            <person name="Sunseri F."/>
            <person name="Falavigna A."/>
            <person name="Ye Y."/>
            <person name="Leebens-Mack J.H."/>
            <person name="Chen G."/>
        </authorList>
    </citation>
    <scope>NUCLEOTIDE SEQUENCE [LARGE SCALE GENOMIC DNA]</scope>
    <source>
        <strain evidence="4">cv. DH0086</strain>
    </source>
</reference>
<dbReference type="AlphaFoldDB" id="A0A5P1FDG3"/>
<dbReference type="InterPro" id="IPR046960">
    <property type="entry name" value="PPR_At4g14850-like_plant"/>
</dbReference>
<keyword evidence="4" id="KW-1185">Reference proteome</keyword>
<evidence type="ECO:0000256" key="2">
    <source>
        <dbReference type="PROSITE-ProRule" id="PRU00708"/>
    </source>
</evidence>
<dbReference type="GO" id="GO:0099402">
    <property type="term" value="P:plant organ development"/>
    <property type="evidence" value="ECO:0007669"/>
    <property type="project" value="UniProtKB-ARBA"/>
</dbReference>
<evidence type="ECO:0000256" key="1">
    <source>
        <dbReference type="ARBA" id="ARBA00022737"/>
    </source>
</evidence>
<name>A0A5P1FDG3_ASPOF</name>
<dbReference type="Gramene" id="ONK74570">
    <property type="protein sequence ID" value="ONK74570"/>
    <property type="gene ID" value="A4U43_C03F7820"/>
</dbReference>
<feature type="repeat" description="PPR" evidence="2">
    <location>
        <begin position="119"/>
        <end position="153"/>
    </location>
</feature>
<evidence type="ECO:0000313" key="3">
    <source>
        <dbReference type="EMBL" id="ONK74570.1"/>
    </source>
</evidence>
<dbReference type="Proteomes" id="UP000243459">
    <property type="component" value="Chromosome 3"/>
</dbReference>
<dbReference type="OMA" id="THIEWDI"/>
<organism evidence="3 4">
    <name type="scientific">Asparagus officinalis</name>
    <name type="common">Garden asparagus</name>
    <dbReference type="NCBI Taxonomy" id="4686"/>
    <lineage>
        <taxon>Eukaryota</taxon>
        <taxon>Viridiplantae</taxon>
        <taxon>Streptophyta</taxon>
        <taxon>Embryophyta</taxon>
        <taxon>Tracheophyta</taxon>
        <taxon>Spermatophyta</taxon>
        <taxon>Magnoliopsida</taxon>
        <taxon>Liliopsida</taxon>
        <taxon>Asparagales</taxon>
        <taxon>Asparagaceae</taxon>
        <taxon>Asparagoideae</taxon>
        <taxon>Asparagus</taxon>
    </lineage>
</organism>
<sequence length="376" mass="42211">MFKCRRCYGVHKTLPDFDIFSFNSMLNTFLEHGYLDAAAEIMRSVMNEVDKWDQITYVVVLGLSANLKDLRLSCQLHSQILRRGLENGIFNGSTLVDMYGKCNDVSSALYAFSRIPNRNVVSWKALIAICTQHGCFEEALKLFLKMVLDGVQPNDLTFSVTLHSCVGLSTLINGDALNALAQISGHKEYLHVGNALINMYSKCGSIEEAYNIFNDALKEDNVSWSSIITGYSHHSLGKEALGAFHSMLNEGVDPTCVTFVSVLSACGHLGLVREGYNYLDSMSKWGIYPGLEHYTWIIISLRRAGLLDEAKKYVRCTHIEWDIITWQSPLNGCVAHRIGLGKQNARHILQFDPNDVETYILLSNIYARESLWYGAV</sequence>
<accession>A0A5P1FDG3</accession>
<dbReference type="InterPro" id="IPR002885">
    <property type="entry name" value="PPR_rpt"/>
</dbReference>
<evidence type="ECO:0008006" key="5">
    <source>
        <dbReference type="Google" id="ProtNLM"/>
    </source>
</evidence>
<keyword evidence="1" id="KW-0677">Repeat</keyword>
<dbReference type="GO" id="GO:0009451">
    <property type="term" value="P:RNA modification"/>
    <property type="evidence" value="ECO:0007669"/>
    <property type="project" value="InterPro"/>
</dbReference>
<dbReference type="PANTHER" id="PTHR47926">
    <property type="entry name" value="PENTATRICOPEPTIDE REPEAT-CONTAINING PROTEIN"/>
    <property type="match status" value="1"/>
</dbReference>
<feature type="repeat" description="PPR" evidence="2">
    <location>
        <begin position="255"/>
        <end position="289"/>
    </location>
</feature>
<dbReference type="GO" id="GO:0003723">
    <property type="term" value="F:RNA binding"/>
    <property type="evidence" value="ECO:0007669"/>
    <property type="project" value="InterPro"/>
</dbReference>
<gene>
    <name evidence="3" type="ORF">A4U43_C03F7820</name>
</gene>
<dbReference type="OrthoDB" id="724816at2759"/>
<evidence type="ECO:0000313" key="4">
    <source>
        <dbReference type="Proteomes" id="UP000243459"/>
    </source>
</evidence>
<proteinExistence type="predicted"/>
<feature type="repeat" description="PPR" evidence="2">
    <location>
        <begin position="220"/>
        <end position="254"/>
    </location>
</feature>
<dbReference type="NCBIfam" id="TIGR00756">
    <property type="entry name" value="PPR"/>
    <property type="match status" value="3"/>
</dbReference>
<dbReference type="PANTHER" id="PTHR47926:SF385">
    <property type="entry name" value="DYW DOMAIN-CONTAINING PROTEIN"/>
    <property type="match status" value="1"/>
</dbReference>
<dbReference type="InterPro" id="IPR011990">
    <property type="entry name" value="TPR-like_helical_dom_sf"/>
</dbReference>
<dbReference type="Gene3D" id="1.25.40.10">
    <property type="entry name" value="Tetratricopeptide repeat domain"/>
    <property type="match status" value="2"/>
</dbReference>
<protein>
    <recommendedName>
        <fullName evidence="5">Pentatricopeptide repeat-containing protein</fullName>
    </recommendedName>
</protein>
<dbReference type="EMBL" id="CM007383">
    <property type="protein sequence ID" value="ONK74570.1"/>
    <property type="molecule type" value="Genomic_DNA"/>
</dbReference>
<dbReference type="PROSITE" id="PS51375">
    <property type="entry name" value="PPR"/>
    <property type="match status" value="3"/>
</dbReference>